<evidence type="ECO:0000256" key="2">
    <source>
        <dbReference type="ARBA" id="ARBA00010199"/>
    </source>
</evidence>
<dbReference type="GO" id="GO:0016020">
    <property type="term" value="C:membrane"/>
    <property type="evidence" value="ECO:0007669"/>
    <property type="project" value="UniProtKB-SubCell"/>
</dbReference>
<accession>A0A7R9WX34</accession>
<feature type="compositionally biased region" description="Basic and acidic residues" evidence="6">
    <location>
        <begin position="28"/>
        <end position="41"/>
    </location>
</feature>
<feature type="transmembrane region" description="Helical" evidence="7">
    <location>
        <begin position="236"/>
        <end position="258"/>
    </location>
</feature>
<dbReference type="InterPro" id="IPR044644">
    <property type="entry name" value="DinF-like"/>
</dbReference>
<feature type="transmembrane region" description="Helical" evidence="7">
    <location>
        <begin position="336"/>
        <end position="355"/>
    </location>
</feature>
<proteinExistence type="inferred from homology"/>
<evidence type="ECO:0000256" key="4">
    <source>
        <dbReference type="ARBA" id="ARBA00022989"/>
    </source>
</evidence>
<dbReference type="AlphaFoldDB" id="A0A7R9WX34"/>
<comment type="subcellular location">
    <subcellularLocation>
        <location evidence="1">Membrane</location>
        <topology evidence="1">Multi-pass membrane protein</topology>
    </subcellularLocation>
</comment>
<evidence type="ECO:0000256" key="6">
    <source>
        <dbReference type="SAM" id="MobiDB-lite"/>
    </source>
</evidence>
<protein>
    <recommendedName>
        <fullName evidence="9">Polysaccharide biosynthesis protein C-terminal domain-containing protein</fullName>
    </recommendedName>
</protein>
<evidence type="ECO:0000256" key="7">
    <source>
        <dbReference type="SAM" id="Phobius"/>
    </source>
</evidence>
<dbReference type="EMBL" id="HBEF01016186">
    <property type="protein sequence ID" value="CAD8337992.1"/>
    <property type="molecule type" value="Transcribed_RNA"/>
</dbReference>
<evidence type="ECO:0000256" key="3">
    <source>
        <dbReference type="ARBA" id="ARBA00022692"/>
    </source>
</evidence>
<evidence type="ECO:0000256" key="1">
    <source>
        <dbReference type="ARBA" id="ARBA00004141"/>
    </source>
</evidence>
<feature type="transmembrane region" description="Helical" evidence="7">
    <location>
        <begin position="298"/>
        <end position="316"/>
    </location>
</feature>
<keyword evidence="3 7" id="KW-0812">Transmembrane</keyword>
<gene>
    <name evidence="8" type="ORF">CAUS1442_LOCUS10120</name>
</gene>
<keyword evidence="5 7" id="KW-0472">Membrane</keyword>
<evidence type="ECO:0000256" key="5">
    <source>
        <dbReference type="ARBA" id="ARBA00023136"/>
    </source>
</evidence>
<feature type="compositionally biased region" description="Polar residues" evidence="6">
    <location>
        <begin position="45"/>
        <end position="62"/>
    </location>
</feature>
<organism evidence="8">
    <name type="scientific">Craspedostauros australis</name>
    <dbReference type="NCBI Taxonomy" id="1486917"/>
    <lineage>
        <taxon>Eukaryota</taxon>
        <taxon>Sar</taxon>
        <taxon>Stramenopiles</taxon>
        <taxon>Ochrophyta</taxon>
        <taxon>Bacillariophyta</taxon>
        <taxon>Bacillariophyceae</taxon>
        <taxon>Bacillariophycidae</taxon>
        <taxon>Naviculales</taxon>
        <taxon>Naviculaceae</taxon>
        <taxon>Craspedostauros</taxon>
    </lineage>
</organism>
<feature type="region of interest" description="Disordered" evidence="6">
    <location>
        <begin position="1"/>
        <end position="119"/>
    </location>
</feature>
<keyword evidence="4 7" id="KW-1133">Transmembrane helix</keyword>
<evidence type="ECO:0000313" key="8">
    <source>
        <dbReference type="EMBL" id="CAD8337992.1"/>
    </source>
</evidence>
<name>A0A7R9WX34_9STRA</name>
<dbReference type="PANTHER" id="PTHR42893:SF9">
    <property type="entry name" value="PROTEIN DETOXIFICATION 46, CHLOROPLASTIC"/>
    <property type="match status" value="1"/>
</dbReference>
<sequence length="372" mass="40124">MPTTPPPSDTPSINLSDAIMEMTGKPTSRGESRRTQLKDDMVSFPSKNNANAAADGQQTPTPESAAVHSKLFHVLRRAKQASNPKHEKTSPIAFLSSLRRKKQSGNGGKDDATSKPSEPSFSVRGFLKNKFSILDLVRLPDRDIVKEFSPYVMPVTSTQFGRVSGYVAMSHVVASSLGTVSMAAQQVVVSLFYCLCPIADSLSLTAQSFVPGIMEHEVSRDRAMALRKTIVNFMKAGGLMGAAIVAAVLAIPLISGFFTSDAAVVALVNSVVPLLAGFFIVHGWMCSAEGLLLGQTDLGFLGKMYAAFCVAVPWLMLRVKNGVLSGTRPAQLSSVWQIFLGYQLFRVVAWVGRVAQLQRRTERAAEKAVPAF</sequence>
<feature type="transmembrane region" description="Helical" evidence="7">
    <location>
        <begin position="264"/>
        <end position="286"/>
    </location>
</feature>
<reference evidence="8" key="1">
    <citation type="submission" date="2021-01" db="EMBL/GenBank/DDBJ databases">
        <authorList>
            <person name="Corre E."/>
            <person name="Pelletier E."/>
            <person name="Niang G."/>
            <person name="Scheremetjew M."/>
            <person name="Finn R."/>
            <person name="Kale V."/>
            <person name="Holt S."/>
            <person name="Cochrane G."/>
            <person name="Meng A."/>
            <person name="Brown T."/>
            <person name="Cohen L."/>
        </authorList>
    </citation>
    <scope>NUCLEOTIDE SEQUENCE</scope>
    <source>
        <strain evidence="8">CCMP3328</strain>
    </source>
</reference>
<comment type="similarity">
    <text evidence="2">Belongs to the multi antimicrobial extrusion (MATE) (TC 2.A.66.1) family.</text>
</comment>
<feature type="compositionally biased region" description="Basic residues" evidence="6">
    <location>
        <begin position="70"/>
        <end position="79"/>
    </location>
</feature>
<dbReference type="PANTHER" id="PTHR42893">
    <property type="entry name" value="PROTEIN DETOXIFICATION 44, CHLOROPLASTIC-RELATED"/>
    <property type="match status" value="1"/>
</dbReference>
<evidence type="ECO:0008006" key="9">
    <source>
        <dbReference type="Google" id="ProtNLM"/>
    </source>
</evidence>